<dbReference type="Proteomes" id="UP000054342">
    <property type="component" value="Unassembled WGS sequence"/>
</dbReference>
<organism evidence="2 3">
    <name type="scientific">Exophiala xenobiotica</name>
    <dbReference type="NCBI Taxonomy" id="348802"/>
    <lineage>
        <taxon>Eukaryota</taxon>
        <taxon>Fungi</taxon>
        <taxon>Dikarya</taxon>
        <taxon>Ascomycota</taxon>
        <taxon>Pezizomycotina</taxon>
        <taxon>Eurotiomycetes</taxon>
        <taxon>Chaetothyriomycetidae</taxon>
        <taxon>Chaetothyriales</taxon>
        <taxon>Herpotrichiellaceae</taxon>
        <taxon>Exophiala</taxon>
    </lineage>
</organism>
<reference evidence="2 3" key="1">
    <citation type="submission" date="2015-01" db="EMBL/GenBank/DDBJ databases">
        <title>The Genome Sequence of Exophiala xenobiotica CBS118157.</title>
        <authorList>
            <consortium name="The Broad Institute Genomics Platform"/>
            <person name="Cuomo C."/>
            <person name="de Hoog S."/>
            <person name="Gorbushina A."/>
            <person name="Stielow B."/>
            <person name="Teixiera M."/>
            <person name="Abouelleil A."/>
            <person name="Chapman S.B."/>
            <person name="Priest M."/>
            <person name="Young S.K."/>
            <person name="Wortman J."/>
            <person name="Nusbaum C."/>
            <person name="Birren B."/>
        </authorList>
    </citation>
    <scope>NUCLEOTIDE SEQUENCE [LARGE SCALE GENOMIC DNA]</scope>
    <source>
        <strain evidence="2 3">CBS 118157</strain>
    </source>
</reference>
<evidence type="ECO:0000313" key="2">
    <source>
        <dbReference type="EMBL" id="KIW56891.1"/>
    </source>
</evidence>
<dbReference type="GeneID" id="25327417"/>
<feature type="compositionally biased region" description="Basic residues" evidence="1">
    <location>
        <begin position="28"/>
        <end position="41"/>
    </location>
</feature>
<gene>
    <name evidence="2" type="ORF">PV05_05509</name>
</gene>
<protein>
    <recommendedName>
        <fullName evidence="4">CCHC-type domain-containing protein</fullName>
    </recommendedName>
</protein>
<dbReference type="RefSeq" id="XP_013317475.1">
    <property type="nucleotide sequence ID" value="XM_013462021.1"/>
</dbReference>
<keyword evidence="3" id="KW-1185">Reference proteome</keyword>
<dbReference type="STRING" id="348802.A0A0D2BWS3"/>
<evidence type="ECO:0008006" key="4">
    <source>
        <dbReference type="Google" id="ProtNLM"/>
    </source>
</evidence>
<dbReference type="OrthoDB" id="4362013at2759"/>
<dbReference type="HOGENOM" id="CLU_1749659_0_0_1"/>
<sequence>MVQSWLSHDSGLWFIAFQLKASHYQRTSKKPLTKSQKRMTSRPKAATSRISHSSRRLTNRWAINNGLVYGQLYIGNVRAYKFEMKRCHRCLRVAGHLAWSYKETLRCRHCGGEHDRRDCPPGTEAKCVDCNGPYPTGDKECREPAAMNS</sequence>
<name>A0A0D2BWS3_9EURO</name>
<dbReference type="AlphaFoldDB" id="A0A0D2BWS3"/>
<accession>A0A0D2BWS3</accession>
<evidence type="ECO:0000256" key="1">
    <source>
        <dbReference type="SAM" id="MobiDB-lite"/>
    </source>
</evidence>
<feature type="region of interest" description="Disordered" evidence="1">
    <location>
        <begin position="28"/>
        <end position="51"/>
    </location>
</feature>
<dbReference type="EMBL" id="KN847319">
    <property type="protein sequence ID" value="KIW56891.1"/>
    <property type="molecule type" value="Genomic_DNA"/>
</dbReference>
<evidence type="ECO:0000313" key="3">
    <source>
        <dbReference type="Proteomes" id="UP000054342"/>
    </source>
</evidence>
<proteinExistence type="predicted"/>